<feature type="region of interest" description="Disordered" evidence="1">
    <location>
        <begin position="1091"/>
        <end position="1112"/>
    </location>
</feature>
<dbReference type="EMBL" id="JAGFBR010000747">
    <property type="protein sequence ID" value="KAH0436604.1"/>
    <property type="molecule type" value="Genomic_DNA"/>
</dbReference>
<sequence length="1175" mass="131853">MASQGQMANKGNESRKFDVEIKARRGKRHGIRRPDVDKFPVTLLRSFEEVDFFDLHGRRASGFWVLLLSGHGHDDESVAAGFVCSERMQVEGNGRIIRVIVLNDVTLELGYCRNIIVLNDVNILVTLWWNACAIVSIAELKGPILFSFQLQILIWATAGTSELCSTKLCFYHAGCKLVALTESNRKALQKFVQKMNCKSYIPGYYTMRGLKDTGNSWPVFYDNKLLNGRLHNGCMFNSLNGYSEYDKEMLKRTMLEHEATFRKQVYELHRLYRIQKDLMEEFQKNALYRFSSWTVKSKTSLSSSEAQSQVTGRMWQIYQQPALSSSQSRETTTVTNTIVSPISTLHSCFGTLENVPMGGDGEANASFRASANRMFDLQAPADVYIEAEGTERSEKEEITGLSSLTATPYSRKCNGDPENKVKLTLANVSSANGGAHKYESHRKKSLFHCLADLNEPIEDTSLVGTAYSFPSQHLGVETQLDENHRPNGSLRSTNLWLQISSSKNQDFDESGSLPEIKKEPSQVCSHFLGETGKSKFDLNIDSGKEKYSMSFKPMQMSTIKANGILLEDLNKAETLFGQKKANFLEIPREGSDCAVSASLFPTWTKPAGGEKQSSAPLQTISSFEKSTTMNNVMMSDTATEDPSGFCDRLQFCSDLRSSHLENGKFSHQSGFNHGFHQDSHSVSQLSISYGNLDLNLKESYSFDIQNAVTAAKNEAMSGRDGDCEELSPELPWLKKKPNCNEFLNLGRLSSGLDLCFSSSSLGNEGEVEIKTPIPSCKLEDLPANMQCIEKKTLRNEVPSCSSREKIIGFPIFDKIQPHLNFLNEMHQQVDELQHDSVFSDINPLNTEKGLSAENSKSFRNHIDLNCEVTFVDEPNVSKMSDKSSVGVPSLTSDTLSSSEAFPLIDMEAPAIALEHNKTNEIEATPCSIRNDSRQNGFSNDMLIKEAAENIITLSIDKFKHLDDDQSCLSTEPPCNNLHLFADVALLNAHMINSDLEMDLFELMTLQLEEMKPEEAWCTPQETENAKDDEKSRALLLFKKPRRGQARKRRQRRDFQKDTLPGLATLSRKEMVEDLQLIGGLLKASGCHWEVSTGRRNSSRNGTPAKVKRRQVPRKTSIAITKEHNRPQQTLFLFSKNANNLEFEVDRPGMLGWGRTTRRCRRKRSHPPQSVTTALT</sequence>
<evidence type="ECO:0000313" key="2">
    <source>
        <dbReference type="EMBL" id="KAH0436604.1"/>
    </source>
</evidence>
<proteinExistence type="predicted"/>
<dbReference type="PANTHER" id="PTHR33167">
    <property type="entry name" value="TRANSCRIPTION FACTOR, PUTATIVE (DUF863)-RELATED"/>
    <property type="match status" value="1"/>
</dbReference>
<accession>A0AAV7FMP2</accession>
<evidence type="ECO:0000256" key="1">
    <source>
        <dbReference type="SAM" id="MobiDB-lite"/>
    </source>
</evidence>
<name>A0AAV7FMP2_DENCH</name>
<dbReference type="InterPro" id="IPR008581">
    <property type="entry name" value="DUF863_pln"/>
</dbReference>
<comment type="caution">
    <text evidence="2">The sequence shown here is derived from an EMBL/GenBank/DDBJ whole genome shotgun (WGS) entry which is preliminary data.</text>
</comment>
<protein>
    <submittedName>
        <fullName evidence="2">Uncharacterized protein</fullName>
    </submittedName>
</protein>
<organism evidence="2 3">
    <name type="scientific">Dendrobium chrysotoxum</name>
    <name type="common">Orchid</name>
    <dbReference type="NCBI Taxonomy" id="161865"/>
    <lineage>
        <taxon>Eukaryota</taxon>
        <taxon>Viridiplantae</taxon>
        <taxon>Streptophyta</taxon>
        <taxon>Embryophyta</taxon>
        <taxon>Tracheophyta</taxon>
        <taxon>Spermatophyta</taxon>
        <taxon>Magnoliopsida</taxon>
        <taxon>Liliopsida</taxon>
        <taxon>Asparagales</taxon>
        <taxon>Orchidaceae</taxon>
        <taxon>Epidendroideae</taxon>
        <taxon>Malaxideae</taxon>
        <taxon>Dendrobiinae</taxon>
        <taxon>Dendrobium</taxon>
    </lineage>
</organism>
<dbReference type="Proteomes" id="UP000775213">
    <property type="component" value="Unassembled WGS sequence"/>
</dbReference>
<reference evidence="2 3" key="1">
    <citation type="journal article" date="2021" name="Hortic Res">
        <title>Chromosome-scale assembly of the Dendrobium chrysotoxum genome enhances the understanding of orchid evolution.</title>
        <authorList>
            <person name="Zhang Y."/>
            <person name="Zhang G.Q."/>
            <person name="Zhang D."/>
            <person name="Liu X.D."/>
            <person name="Xu X.Y."/>
            <person name="Sun W.H."/>
            <person name="Yu X."/>
            <person name="Zhu X."/>
            <person name="Wang Z.W."/>
            <person name="Zhao X."/>
            <person name="Zhong W.Y."/>
            <person name="Chen H."/>
            <person name="Yin W.L."/>
            <person name="Huang T."/>
            <person name="Niu S.C."/>
            <person name="Liu Z.J."/>
        </authorList>
    </citation>
    <scope>NUCLEOTIDE SEQUENCE [LARGE SCALE GENOMIC DNA]</scope>
    <source>
        <strain evidence="2">Lindl</strain>
    </source>
</reference>
<gene>
    <name evidence="2" type="ORF">IEQ34_026386</name>
</gene>
<evidence type="ECO:0000313" key="3">
    <source>
        <dbReference type="Proteomes" id="UP000775213"/>
    </source>
</evidence>
<dbReference type="Pfam" id="PF05904">
    <property type="entry name" value="DUF863"/>
    <property type="match status" value="3"/>
</dbReference>
<dbReference type="PANTHER" id="PTHR33167:SF4">
    <property type="entry name" value="TRANSCRIPTION FACTOR, PUTATIVE (DUF863)-RELATED"/>
    <property type="match status" value="1"/>
</dbReference>
<keyword evidence="3" id="KW-1185">Reference proteome</keyword>
<dbReference type="AlphaFoldDB" id="A0AAV7FMP2"/>